<proteinExistence type="predicted"/>
<dbReference type="Proteomes" id="UP000525336">
    <property type="component" value="Unassembled WGS sequence"/>
</dbReference>
<accession>A0A7Y3YNE0</accession>
<feature type="region of interest" description="Disordered" evidence="1">
    <location>
        <begin position="10"/>
        <end position="57"/>
    </location>
</feature>
<dbReference type="EMBL" id="VTXW01000007">
    <property type="protein sequence ID" value="NOH33659.1"/>
    <property type="molecule type" value="Genomic_DNA"/>
</dbReference>
<reference evidence="2 3" key="1">
    <citation type="submission" date="2019-09" db="EMBL/GenBank/DDBJ databases">
        <title>Draft genome sequencing and comparative genomics of hatchery-associated Vibrios.</title>
        <authorList>
            <person name="Kehlet-Delgado H."/>
            <person name="Mueller R.S."/>
        </authorList>
    </citation>
    <scope>NUCLEOTIDE SEQUENCE [LARGE SCALE GENOMIC DNA]</scope>
    <source>
        <strain evidence="2 3">00-90-10</strain>
    </source>
</reference>
<feature type="compositionally biased region" description="Polar residues" evidence="1">
    <location>
        <begin position="29"/>
        <end position="47"/>
    </location>
</feature>
<evidence type="ECO:0000313" key="3">
    <source>
        <dbReference type="Proteomes" id="UP000525336"/>
    </source>
</evidence>
<feature type="compositionally biased region" description="Basic and acidic residues" evidence="1">
    <location>
        <begin position="48"/>
        <end position="57"/>
    </location>
</feature>
<comment type="caution">
    <text evidence="2">The sequence shown here is derived from an EMBL/GenBank/DDBJ whole genome shotgun (WGS) entry which is preliminary data.</text>
</comment>
<feature type="compositionally biased region" description="Basic and acidic residues" evidence="1">
    <location>
        <begin position="19"/>
        <end position="28"/>
    </location>
</feature>
<dbReference type="RefSeq" id="WP_171367620.1">
    <property type="nucleotide sequence ID" value="NZ_VTXW01000007.1"/>
</dbReference>
<evidence type="ECO:0000256" key="1">
    <source>
        <dbReference type="SAM" id="MobiDB-lite"/>
    </source>
</evidence>
<dbReference type="Pfam" id="PF13148">
    <property type="entry name" value="DUF3987"/>
    <property type="match status" value="1"/>
</dbReference>
<protein>
    <submittedName>
        <fullName evidence="2">DUF3987 domain-containing protein</fullName>
    </submittedName>
</protein>
<sequence length="478" mass="54035">MIFRRIKNRFLSTENDAEPTEKANEKHTTQQPDSTQRVRNNPPSHQSQRVDDKTAETKIRPELAEVGYYGPIGEAARITCDGFRALPQFVMLSLLTRLSASIKRGNVMIKNGGQTTPLRLFTIAIMKSGGGKGISEGRAQLVIDRAESFTSSTEPMFAKVHQGGLSTPEGIVYELRDDTVDDKGETVEGVSDKRRCIIEGEFAEILIKCKSNGSTLSTTLRKVFDGEDLSPMIKHNRVTCTSPHISIHAHITPKEYLKEVNPNDMYNGFCNRFMTIIGMPKPPIPFPKEFEQHALDDAARKIADAVTWCNEAPRVVQFSPCFKEQWPAIQQYFFNMTSDESLKAVMLTRMEYFFLMFCGLFAAMDKSEVATIEHFRAAEAWMKYWEDSFTYIFDAEAEAVEIENRKAKAKYVLDTIKDIVSSHGESSFHRTSLTKKVSKKLNSKELNEALKYLQELPEQPIRVVKTGTKNGQVITLTQ</sequence>
<organism evidence="2 3">
    <name type="scientific">Vibrio chagasii</name>
    <dbReference type="NCBI Taxonomy" id="170679"/>
    <lineage>
        <taxon>Bacteria</taxon>
        <taxon>Pseudomonadati</taxon>
        <taxon>Pseudomonadota</taxon>
        <taxon>Gammaproteobacteria</taxon>
        <taxon>Vibrionales</taxon>
        <taxon>Vibrionaceae</taxon>
        <taxon>Vibrio</taxon>
    </lineage>
</organism>
<dbReference type="InterPro" id="IPR025048">
    <property type="entry name" value="DUF3987"/>
</dbReference>
<gene>
    <name evidence="2" type="ORF">F0245_09825</name>
</gene>
<dbReference type="AlphaFoldDB" id="A0A7Y3YNE0"/>
<evidence type="ECO:0000313" key="2">
    <source>
        <dbReference type="EMBL" id="NOH33659.1"/>
    </source>
</evidence>
<name>A0A7Y3YNE0_9VIBR</name>